<dbReference type="PROSITE" id="PS00599">
    <property type="entry name" value="AA_TRANSFER_CLASS_2"/>
    <property type="match status" value="1"/>
</dbReference>
<feature type="modified residue" description="N6-(pyridoxal phosphate)lysine" evidence="9 10">
    <location>
        <position position="236"/>
    </location>
</feature>
<evidence type="ECO:0000256" key="6">
    <source>
        <dbReference type="ARBA" id="ARBA00022756"/>
    </source>
</evidence>
<feature type="binding site" evidence="9">
    <location>
        <position position="204"/>
    </location>
    <ligand>
        <name>pyridoxal 5'-phosphate</name>
        <dbReference type="ChEBI" id="CHEBI:597326"/>
    </ligand>
</feature>
<dbReference type="CDD" id="cd06454">
    <property type="entry name" value="KBL_like"/>
    <property type="match status" value="1"/>
</dbReference>
<evidence type="ECO:0000256" key="7">
    <source>
        <dbReference type="ARBA" id="ARBA00022898"/>
    </source>
</evidence>
<dbReference type="InterPro" id="IPR015424">
    <property type="entry name" value="PyrdxlP-dep_Trfase"/>
</dbReference>
<dbReference type="InterPro" id="IPR004839">
    <property type="entry name" value="Aminotransferase_I/II_large"/>
</dbReference>
<dbReference type="Gene3D" id="3.40.640.10">
    <property type="entry name" value="Type I PLP-dependent aspartate aminotransferase-like (Major domain)"/>
    <property type="match status" value="1"/>
</dbReference>
<dbReference type="EC" id="2.3.1.47" evidence="9"/>
<sequence>MAFDLAGRLAAQQQAQRYRRHVCVQGPQGPLLQIDGREYLAFASNDYLGLASHPQVVEALQQGAGRWGVGGGSAHLVTGHMQPHEELAQALADWTGREAALLFGSGYQANLAVLTALLQAGDHLLHDRLNHASLLDGGRLSGARFQRYLHNDMTSLAGHLARCQGDTMIATDGVFSMDGDLAPLPDICTLAGQHGAWVMVDDAHGIGVLGESGAGTLEHYGLDARQVPVLMGTLGKALGTSGAFVAGSRELIESLIQFARPYIYTTSSSPAVACATLASVRLAREDNDRRAHLQELIRLFRHEAALLGLPLVDSPTAIQPLLVGDSGRALAMSQRLRELGIWVTAIRPPTVPEGGARLRITLTAGHSREQVEQLLTALEQVHGEFANV</sequence>
<keyword evidence="6 9" id="KW-0093">Biotin biosynthesis</keyword>
<evidence type="ECO:0000256" key="5">
    <source>
        <dbReference type="ARBA" id="ARBA00022679"/>
    </source>
</evidence>
<dbReference type="AlphaFoldDB" id="A0A4R6U4A5"/>
<dbReference type="Gene3D" id="3.90.1150.10">
    <property type="entry name" value="Aspartate Aminotransferase, domain 1"/>
    <property type="match status" value="1"/>
</dbReference>
<dbReference type="InterPro" id="IPR015421">
    <property type="entry name" value="PyrdxlP-dep_Trfase_major"/>
</dbReference>
<dbReference type="PANTHER" id="PTHR13693:SF100">
    <property type="entry name" value="8-AMINO-7-OXONONANOATE SYNTHASE"/>
    <property type="match status" value="1"/>
</dbReference>
<comment type="similarity">
    <text evidence="3 9">Belongs to the class-II pyridoxal-phosphate-dependent aminotransferase family. BioF subfamily.</text>
</comment>
<dbReference type="PANTHER" id="PTHR13693">
    <property type="entry name" value="CLASS II AMINOTRANSFERASE/8-AMINO-7-OXONONANOATE SYNTHASE"/>
    <property type="match status" value="1"/>
</dbReference>
<feature type="binding site" evidence="9">
    <location>
        <position position="233"/>
    </location>
    <ligand>
        <name>pyridoxal 5'-phosphate</name>
        <dbReference type="ChEBI" id="CHEBI:597326"/>
    </ligand>
</feature>
<dbReference type="GO" id="GO:0030170">
    <property type="term" value="F:pyridoxal phosphate binding"/>
    <property type="evidence" value="ECO:0007669"/>
    <property type="project" value="UniProtKB-UniRule"/>
</dbReference>
<proteinExistence type="inferred from homology"/>
<reference evidence="12 13" key="1">
    <citation type="submission" date="2019-03" db="EMBL/GenBank/DDBJ databases">
        <title>Genomic Encyclopedia of Type Strains, Phase IV (KMG-IV): sequencing the most valuable type-strain genomes for metagenomic binning, comparative biology and taxonomic classification.</title>
        <authorList>
            <person name="Goeker M."/>
        </authorList>
    </citation>
    <scope>NUCLEOTIDE SEQUENCE [LARGE SCALE GENOMIC DNA]</scope>
    <source>
        <strain evidence="12 13">DSM 28679</strain>
    </source>
</reference>
<dbReference type="InterPro" id="IPR050087">
    <property type="entry name" value="AON_synthase_class-II"/>
</dbReference>
<evidence type="ECO:0000256" key="4">
    <source>
        <dbReference type="ARBA" id="ARBA00011738"/>
    </source>
</evidence>
<keyword evidence="5 9" id="KW-0808">Transferase</keyword>
<name>A0A4R6U4A5_9GAMM</name>
<dbReference type="RefSeq" id="WP_101495920.1">
    <property type="nucleotide sequence ID" value="NZ_LNJZ01000003.1"/>
</dbReference>
<evidence type="ECO:0000256" key="10">
    <source>
        <dbReference type="PIRSR" id="PIRSR604723-51"/>
    </source>
</evidence>
<accession>A0A4R6U4A5</accession>
<dbReference type="HAMAP" id="MF_01693">
    <property type="entry name" value="BioF_aminotrans_2"/>
    <property type="match status" value="1"/>
</dbReference>
<keyword evidence="13" id="KW-1185">Reference proteome</keyword>
<comment type="catalytic activity">
    <reaction evidence="8 9">
        <text>6-carboxyhexanoyl-[ACP] + L-alanine + H(+) = (8S)-8-amino-7-oxononanoate + holo-[ACP] + CO2</text>
        <dbReference type="Rhea" id="RHEA:42288"/>
        <dbReference type="Rhea" id="RHEA-COMP:9685"/>
        <dbReference type="Rhea" id="RHEA-COMP:9955"/>
        <dbReference type="ChEBI" id="CHEBI:15378"/>
        <dbReference type="ChEBI" id="CHEBI:16526"/>
        <dbReference type="ChEBI" id="CHEBI:57972"/>
        <dbReference type="ChEBI" id="CHEBI:64479"/>
        <dbReference type="ChEBI" id="CHEBI:78846"/>
        <dbReference type="ChEBI" id="CHEBI:149468"/>
        <dbReference type="EC" id="2.3.1.47"/>
    </reaction>
</comment>
<feature type="binding site" evidence="9">
    <location>
        <begin position="106"/>
        <end position="107"/>
    </location>
    <ligand>
        <name>pyridoxal 5'-phosphate</name>
        <dbReference type="ChEBI" id="CHEBI:597326"/>
    </ligand>
</feature>
<comment type="pathway">
    <text evidence="2 9">Cofactor biosynthesis; biotin biosynthesis.</text>
</comment>
<dbReference type="SUPFAM" id="SSF53383">
    <property type="entry name" value="PLP-dependent transferases"/>
    <property type="match status" value="1"/>
</dbReference>
<evidence type="ECO:0000256" key="8">
    <source>
        <dbReference type="ARBA" id="ARBA00047715"/>
    </source>
</evidence>
<dbReference type="InterPro" id="IPR004723">
    <property type="entry name" value="AONS_Archaea/Proteobacteria"/>
</dbReference>
<evidence type="ECO:0000256" key="9">
    <source>
        <dbReference type="HAMAP-Rule" id="MF_01693"/>
    </source>
</evidence>
<comment type="caution">
    <text evidence="12">The sequence shown here is derived from an EMBL/GenBank/DDBJ whole genome shotgun (WGS) entry which is preliminary data.</text>
</comment>
<comment type="function">
    <text evidence="9">Catalyzes the decarboxylative condensation of pimeloyl-[acyl-carrier protein] and L-alanine to produce 8-amino-7-oxononanoate (AON), [acyl-carrier protein], and carbon dioxide.</text>
</comment>
<dbReference type="EMBL" id="SNYK01000006">
    <property type="protein sequence ID" value="TDQ37864.1"/>
    <property type="molecule type" value="Genomic_DNA"/>
</dbReference>
<organism evidence="12 13">
    <name type="scientific">Thiopseudomonas denitrificans</name>
    <dbReference type="NCBI Taxonomy" id="1501432"/>
    <lineage>
        <taxon>Bacteria</taxon>
        <taxon>Pseudomonadati</taxon>
        <taxon>Pseudomonadota</taxon>
        <taxon>Gammaproteobacteria</taxon>
        <taxon>Pseudomonadales</taxon>
        <taxon>Pseudomonadaceae</taxon>
        <taxon>Thiopseudomonas</taxon>
    </lineage>
</organism>
<evidence type="ECO:0000256" key="1">
    <source>
        <dbReference type="ARBA" id="ARBA00001933"/>
    </source>
</evidence>
<protein>
    <recommendedName>
        <fullName evidence="9">8-amino-7-oxononanoate synthase</fullName>
        <shortName evidence="9">AONS</shortName>
        <ecNumber evidence="9">2.3.1.47</ecNumber>
    </recommendedName>
    <alternativeName>
        <fullName evidence="9">7-keto-8-amino-pelargonic acid synthase</fullName>
        <shortName evidence="9">7-KAP synthase</shortName>
        <shortName evidence="9">KAPA synthase</shortName>
    </alternativeName>
    <alternativeName>
        <fullName evidence="9">8-amino-7-ketopelargonate synthase</fullName>
    </alternativeName>
</protein>
<dbReference type="GO" id="GO:0008710">
    <property type="term" value="F:8-amino-7-oxononanoate synthase activity"/>
    <property type="evidence" value="ECO:0007669"/>
    <property type="project" value="UniProtKB-UniRule"/>
</dbReference>
<dbReference type="InterPro" id="IPR015422">
    <property type="entry name" value="PyrdxlP-dep_Trfase_small"/>
</dbReference>
<dbReference type="Pfam" id="PF00155">
    <property type="entry name" value="Aminotran_1_2"/>
    <property type="match status" value="1"/>
</dbReference>
<feature type="binding site" evidence="9">
    <location>
        <position position="176"/>
    </location>
    <ligand>
        <name>pyridoxal 5'-phosphate</name>
        <dbReference type="ChEBI" id="CHEBI:597326"/>
    </ligand>
</feature>
<feature type="domain" description="Aminotransferase class I/classII large" evidence="11">
    <location>
        <begin position="39"/>
        <end position="378"/>
    </location>
</feature>
<keyword evidence="7 9" id="KW-0663">Pyridoxal phosphate</keyword>
<feature type="binding site" evidence="9">
    <location>
        <position position="131"/>
    </location>
    <ligand>
        <name>substrate</name>
    </ligand>
</feature>
<dbReference type="UniPathway" id="UPA00078"/>
<evidence type="ECO:0000256" key="2">
    <source>
        <dbReference type="ARBA" id="ARBA00004746"/>
    </source>
</evidence>
<feature type="binding site" evidence="9">
    <location>
        <position position="350"/>
    </location>
    <ligand>
        <name>substrate</name>
    </ligand>
</feature>
<dbReference type="Proteomes" id="UP000294575">
    <property type="component" value="Unassembled WGS sequence"/>
</dbReference>
<feature type="binding site" evidence="9">
    <location>
        <position position="19"/>
    </location>
    <ligand>
        <name>substrate</name>
    </ligand>
</feature>
<comment type="subunit">
    <text evidence="4 9">Homodimer.</text>
</comment>
<evidence type="ECO:0000313" key="12">
    <source>
        <dbReference type="EMBL" id="TDQ37864.1"/>
    </source>
</evidence>
<dbReference type="NCBIfam" id="TIGR00858">
    <property type="entry name" value="bioF"/>
    <property type="match status" value="1"/>
</dbReference>
<dbReference type="InterPro" id="IPR022834">
    <property type="entry name" value="AONS_Proteobacteria"/>
</dbReference>
<evidence type="ECO:0000256" key="3">
    <source>
        <dbReference type="ARBA" id="ARBA00010008"/>
    </source>
</evidence>
<dbReference type="OrthoDB" id="9807157at2"/>
<evidence type="ECO:0000313" key="13">
    <source>
        <dbReference type="Proteomes" id="UP000294575"/>
    </source>
</evidence>
<dbReference type="GO" id="GO:0009102">
    <property type="term" value="P:biotin biosynthetic process"/>
    <property type="evidence" value="ECO:0007669"/>
    <property type="project" value="UniProtKB-UniRule"/>
</dbReference>
<evidence type="ECO:0000259" key="11">
    <source>
        <dbReference type="Pfam" id="PF00155"/>
    </source>
</evidence>
<dbReference type="InterPro" id="IPR001917">
    <property type="entry name" value="Aminotrans_II_pyridoxalP_BS"/>
</dbReference>
<gene>
    <name evidence="9" type="primary">bioF</name>
    <name evidence="12" type="ORF">DFQ45_10691</name>
</gene>
<comment type="cofactor">
    <cofactor evidence="1 9 10">
        <name>pyridoxal 5'-phosphate</name>
        <dbReference type="ChEBI" id="CHEBI:597326"/>
    </cofactor>
</comment>